<feature type="domain" description="No apical meristem-associated C-terminal" evidence="3">
    <location>
        <begin position="314"/>
        <end position="462"/>
    </location>
</feature>
<dbReference type="AlphaFoldDB" id="A0A8T0XJY0"/>
<feature type="compositionally biased region" description="Basic and acidic residues" evidence="2">
    <location>
        <begin position="100"/>
        <end position="109"/>
    </location>
</feature>
<evidence type="ECO:0000313" key="4">
    <source>
        <dbReference type="EMBL" id="KAG2659238.1"/>
    </source>
</evidence>
<evidence type="ECO:0000313" key="5">
    <source>
        <dbReference type="Proteomes" id="UP000823388"/>
    </source>
</evidence>
<gene>
    <name evidence="4" type="ORF">PVAP13_1KG363930</name>
</gene>
<comment type="caution">
    <text evidence="4">The sequence shown here is derived from an EMBL/GenBank/DDBJ whole genome shotgun (WGS) entry which is preliminary data.</text>
</comment>
<dbReference type="Proteomes" id="UP000823388">
    <property type="component" value="Chromosome 1K"/>
</dbReference>
<feature type="compositionally biased region" description="Basic and acidic residues" evidence="2">
    <location>
        <begin position="360"/>
        <end position="371"/>
    </location>
</feature>
<feature type="region of interest" description="Disordered" evidence="2">
    <location>
        <begin position="339"/>
        <end position="381"/>
    </location>
</feature>
<keyword evidence="1" id="KW-0175">Coiled coil</keyword>
<keyword evidence="5" id="KW-1185">Reference proteome</keyword>
<feature type="region of interest" description="Disordered" evidence="2">
    <location>
        <begin position="32"/>
        <end position="138"/>
    </location>
</feature>
<reference evidence="4" key="1">
    <citation type="submission" date="2020-05" db="EMBL/GenBank/DDBJ databases">
        <title>WGS assembly of Panicum virgatum.</title>
        <authorList>
            <person name="Lovell J.T."/>
            <person name="Jenkins J."/>
            <person name="Shu S."/>
            <person name="Juenger T.E."/>
            <person name="Schmutz J."/>
        </authorList>
    </citation>
    <scope>NUCLEOTIDE SEQUENCE</scope>
    <source>
        <strain evidence="4">AP13</strain>
    </source>
</reference>
<dbReference type="InterPro" id="IPR029466">
    <property type="entry name" value="NAM-associated_C"/>
</dbReference>
<evidence type="ECO:0000259" key="3">
    <source>
        <dbReference type="Pfam" id="PF14303"/>
    </source>
</evidence>
<feature type="compositionally biased region" description="Low complexity" evidence="2">
    <location>
        <begin position="50"/>
        <end position="64"/>
    </location>
</feature>
<evidence type="ECO:0000256" key="2">
    <source>
        <dbReference type="SAM" id="MobiDB-lite"/>
    </source>
</evidence>
<organism evidence="4 5">
    <name type="scientific">Panicum virgatum</name>
    <name type="common">Blackwell switchgrass</name>
    <dbReference type="NCBI Taxonomy" id="38727"/>
    <lineage>
        <taxon>Eukaryota</taxon>
        <taxon>Viridiplantae</taxon>
        <taxon>Streptophyta</taxon>
        <taxon>Embryophyta</taxon>
        <taxon>Tracheophyta</taxon>
        <taxon>Spermatophyta</taxon>
        <taxon>Magnoliopsida</taxon>
        <taxon>Liliopsida</taxon>
        <taxon>Poales</taxon>
        <taxon>Poaceae</taxon>
        <taxon>PACMAD clade</taxon>
        <taxon>Panicoideae</taxon>
        <taxon>Panicodae</taxon>
        <taxon>Paniceae</taxon>
        <taxon>Panicinae</taxon>
        <taxon>Panicum</taxon>
        <taxon>Panicum sect. Hiantes</taxon>
    </lineage>
</organism>
<dbReference type="Pfam" id="PF14303">
    <property type="entry name" value="NAM-associated"/>
    <property type="match status" value="1"/>
</dbReference>
<accession>A0A8T0XJY0</accession>
<proteinExistence type="predicted"/>
<evidence type="ECO:0000256" key="1">
    <source>
        <dbReference type="SAM" id="Coils"/>
    </source>
</evidence>
<sequence length="473" mass="53089">MRMRKIRFLGNCSGVQQTAGASAQKMDRSGAYPNFIHSLSSPHPRKSTASFPSPRLFRPSLPSPGLFRLSTKVASPDHHKTTTSLDLELKARSRSTQQGESREAGQERRKQGRCTKSLGSSSPGSASSSSAPATTADTRGSMENVWQGMGNSSQPIGEVNYTPGIDIGEVYMPTEQQLNNLPPDGSENMNTAMPAQPSAPEARRKGTSKRLKNFSTKEDESLCSAYINVSKDPIVGTNQPIRSYWGRIKAYFEEDSERTRSQSSLQHRWADIQKDTSRFCGFYSEIERKNQSGKSDGDKVKDALQMYEGIVGTTFKFIHCWFILRNEMKWNEWLATTSASNEEPAVQPVEENVDPTLPPRIDRPNGRDNAKKARNSTSSSSSACFEVLQKMSMDRSAYEEWVQTASEEEAKEIASRSERKLAIQEEQLQIQKAQVEVQKEMLQLQKEDREERIMTMGVEKMQSKVFLIEIIFP</sequence>
<dbReference type="PANTHER" id="PTHR45125:SF28">
    <property type="entry name" value="OS02G0603500 PROTEIN"/>
    <property type="match status" value="1"/>
</dbReference>
<feature type="coiled-coil region" evidence="1">
    <location>
        <begin position="407"/>
        <end position="452"/>
    </location>
</feature>
<dbReference type="PANTHER" id="PTHR45125">
    <property type="entry name" value="F21J9.4-RELATED"/>
    <property type="match status" value="1"/>
</dbReference>
<dbReference type="EMBL" id="CM029037">
    <property type="protein sequence ID" value="KAG2659238.1"/>
    <property type="molecule type" value="Genomic_DNA"/>
</dbReference>
<feature type="compositionally biased region" description="Low complexity" evidence="2">
    <location>
        <begin position="119"/>
        <end position="136"/>
    </location>
</feature>
<protein>
    <recommendedName>
        <fullName evidence="3">No apical meristem-associated C-terminal domain-containing protein</fullName>
    </recommendedName>
</protein>
<name>A0A8T0XJY0_PANVG</name>